<dbReference type="Proteomes" id="UP000193224">
    <property type="component" value="Unassembled WGS sequence"/>
</dbReference>
<evidence type="ECO:0000313" key="3">
    <source>
        <dbReference type="EMBL" id="SMC13318.1"/>
    </source>
</evidence>
<sequence length="480" mass="52077">MVTTLNKADLDLCYMSATDVLAKFRARSLSPVEYLDNLIARTEEVEPRINAFTATHFDKAMVQAKSAEARYAKGTGDLRPLEGLPVAIKDEVDLTGEIVTQGSLYYKDEVATETHFAAQRLFDAGAFYHAQTTTPEFCCAGVTDSRIHGTTRTPWGLDYTCGGSSGGSGASLAAGSTPLATGSDIGGSIRIPAACCGVVGYKPPYGRNPDNTAFAYDMYAVVGPMGRTVEDVALMQNIMCGPHPLDNASIRPKYELPLTHKGLKGLKIAWSMDLNFFEIDDHVRTNTLRTLDILKDLGAELVEVDLSWTARAERAVEVYLDHLFGGYMASVVETDPSLASPWAAYCVKANQNTSSTEFYDAYEAQMEMGRAFGIVLEDCYAFICPTLGHHEIPADQNPADRLAINGKAVNPMYGWTLCHPFNMLGRCPVLSVPSGIGGNGLPTSVQIVARHLDDARVFRVGQALQQANPLLTTINNRPKL</sequence>
<dbReference type="Gene3D" id="3.90.1300.10">
    <property type="entry name" value="Amidase signature (AS) domain"/>
    <property type="match status" value="1"/>
</dbReference>
<dbReference type="PANTHER" id="PTHR11895:SF7">
    <property type="entry name" value="GLUTAMYL-TRNA(GLN) AMIDOTRANSFERASE SUBUNIT A, MITOCHONDRIAL"/>
    <property type="match status" value="1"/>
</dbReference>
<gene>
    <name evidence="3" type="primary">aam_3</name>
    <name evidence="3" type="ORF">ROA7745_03164</name>
</gene>
<dbReference type="Pfam" id="PF01425">
    <property type="entry name" value="Amidase"/>
    <property type="match status" value="1"/>
</dbReference>
<name>A0A1X7BUM5_9RHOB</name>
<feature type="domain" description="Amidase" evidence="2">
    <location>
        <begin position="35"/>
        <end position="457"/>
    </location>
</feature>
<keyword evidence="3" id="KW-0378">Hydrolase</keyword>
<evidence type="ECO:0000313" key="4">
    <source>
        <dbReference type="Proteomes" id="UP000193224"/>
    </source>
</evidence>
<accession>A0A1X7BUM5</accession>
<protein>
    <submittedName>
        <fullName evidence="3">Acylamidase</fullName>
        <ecNumber evidence="3">3.5.1.13</ecNumber>
    </submittedName>
</protein>
<evidence type="ECO:0000259" key="2">
    <source>
        <dbReference type="Pfam" id="PF01425"/>
    </source>
</evidence>
<evidence type="ECO:0000256" key="1">
    <source>
        <dbReference type="ARBA" id="ARBA00009199"/>
    </source>
</evidence>
<dbReference type="AlphaFoldDB" id="A0A1X7BUM5"/>
<reference evidence="3 4" key="1">
    <citation type="submission" date="2017-03" db="EMBL/GenBank/DDBJ databases">
        <authorList>
            <person name="Afonso C.L."/>
            <person name="Miller P.J."/>
            <person name="Scott M.A."/>
            <person name="Spackman E."/>
            <person name="Goraichik I."/>
            <person name="Dimitrov K.M."/>
            <person name="Suarez D.L."/>
            <person name="Swayne D.E."/>
        </authorList>
    </citation>
    <scope>NUCLEOTIDE SEQUENCE [LARGE SCALE GENOMIC DNA]</scope>
    <source>
        <strain evidence="3 4">CECT 7745</strain>
    </source>
</reference>
<dbReference type="PANTHER" id="PTHR11895">
    <property type="entry name" value="TRANSAMIDASE"/>
    <property type="match status" value="1"/>
</dbReference>
<organism evidence="3 4">
    <name type="scientific">Roseovarius aestuarii</name>
    <dbReference type="NCBI Taxonomy" id="475083"/>
    <lineage>
        <taxon>Bacteria</taxon>
        <taxon>Pseudomonadati</taxon>
        <taxon>Pseudomonadota</taxon>
        <taxon>Alphaproteobacteria</taxon>
        <taxon>Rhodobacterales</taxon>
        <taxon>Roseobacteraceae</taxon>
        <taxon>Roseovarius</taxon>
    </lineage>
</organism>
<dbReference type="InterPro" id="IPR023631">
    <property type="entry name" value="Amidase_dom"/>
</dbReference>
<dbReference type="InterPro" id="IPR020556">
    <property type="entry name" value="Amidase_CS"/>
</dbReference>
<proteinExistence type="inferred from homology"/>
<dbReference type="PROSITE" id="PS00571">
    <property type="entry name" value="AMIDASES"/>
    <property type="match status" value="1"/>
</dbReference>
<dbReference type="EMBL" id="FWXB01000013">
    <property type="protein sequence ID" value="SMC13318.1"/>
    <property type="molecule type" value="Genomic_DNA"/>
</dbReference>
<dbReference type="InterPro" id="IPR036928">
    <property type="entry name" value="AS_sf"/>
</dbReference>
<dbReference type="OrthoDB" id="9777859at2"/>
<dbReference type="RefSeq" id="WP_085801269.1">
    <property type="nucleotide sequence ID" value="NZ_FWXB01000013.1"/>
</dbReference>
<keyword evidence="4" id="KW-1185">Reference proteome</keyword>
<comment type="similarity">
    <text evidence="1">Belongs to the amidase family.</text>
</comment>
<dbReference type="EC" id="3.5.1.13" evidence="3"/>
<dbReference type="InterPro" id="IPR000120">
    <property type="entry name" value="Amidase"/>
</dbReference>
<dbReference type="GO" id="GO:0047680">
    <property type="term" value="F:aryl-acylamidase activity"/>
    <property type="evidence" value="ECO:0007669"/>
    <property type="project" value="UniProtKB-EC"/>
</dbReference>
<dbReference type="SUPFAM" id="SSF75304">
    <property type="entry name" value="Amidase signature (AS) enzymes"/>
    <property type="match status" value="1"/>
</dbReference>